<dbReference type="InterPro" id="IPR006175">
    <property type="entry name" value="YjgF/YER057c/UK114"/>
</dbReference>
<accession>A0ABS4C5E2</accession>
<evidence type="ECO:0000313" key="3">
    <source>
        <dbReference type="Proteomes" id="UP000673197"/>
    </source>
</evidence>
<organism evidence="2 3">
    <name type="scientific">Pseudomonas alliivorans</name>
    <dbReference type="NCBI Taxonomy" id="2810613"/>
    <lineage>
        <taxon>Bacteria</taxon>
        <taxon>Pseudomonadati</taxon>
        <taxon>Pseudomonadota</taxon>
        <taxon>Gammaproteobacteria</taxon>
        <taxon>Pseudomonadales</taxon>
        <taxon>Pseudomonadaceae</taxon>
        <taxon>Pseudomonas</taxon>
    </lineage>
</organism>
<reference evidence="2 3" key="1">
    <citation type="journal article" date="2022" name="Syst. Appl. Microbiol.">
        <title>Pseudomonas alliivorans sp. nov., a plant-pathogenic bacterium isolated from onion foliage in Georgia, USA.</title>
        <authorList>
            <person name="Zhao M."/>
            <person name="Tyson C."/>
            <person name="Chen H.C."/>
            <person name="Paudel S."/>
            <person name="Gitaitis R."/>
            <person name="Kvitko B."/>
            <person name="Dutta B."/>
        </authorList>
    </citation>
    <scope>NUCLEOTIDE SEQUENCE [LARGE SCALE GENOMIC DNA]</scope>
    <source>
        <strain evidence="2 3">20GA0068</strain>
    </source>
</reference>
<dbReference type="RefSeq" id="WP_210041979.1">
    <property type="nucleotide sequence ID" value="NZ_JAFFZW010000003.1"/>
</dbReference>
<comment type="caution">
    <text evidence="2">The sequence shown here is derived from an EMBL/GenBank/DDBJ whole genome shotgun (WGS) entry which is preliminary data.</text>
</comment>
<evidence type="ECO:0000313" key="2">
    <source>
        <dbReference type="EMBL" id="MBP0945800.1"/>
    </source>
</evidence>
<dbReference type="PANTHER" id="PTHR11803:SF58">
    <property type="entry name" value="PROTEIN HMF1-RELATED"/>
    <property type="match status" value="1"/>
</dbReference>
<dbReference type="Pfam" id="PF01042">
    <property type="entry name" value="Ribonuc_L-PSP"/>
    <property type="match status" value="1"/>
</dbReference>
<dbReference type="Proteomes" id="UP000673197">
    <property type="component" value="Unassembled WGS sequence"/>
</dbReference>
<comment type="similarity">
    <text evidence="1">Belongs to the RutC family.</text>
</comment>
<protein>
    <submittedName>
        <fullName evidence="2">RidA family protein</fullName>
    </submittedName>
</protein>
<proteinExistence type="inferred from homology"/>
<keyword evidence="3" id="KW-1185">Reference proteome</keyword>
<dbReference type="CDD" id="cd00448">
    <property type="entry name" value="YjgF_YER057c_UK114_family"/>
    <property type="match status" value="1"/>
</dbReference>
<name>A0ABS4C5E2_9PSED</name>
<dbReference type="EMBL" id="JAFFZW010000003">
    <property type="protein sequence ID" value="MBP0945800.1"/>
    <property type="molecule type" value="Genomic_DNA"/>
</dbReference>
<dbReference type="Gene3D" id="3.30.1330.40">
    <property type="entry name" value="RutC-like"/>
    <property type="match status" value="1"/>
</dbReference>
<gene>
    <name evidence="2" type="ORF">JTJ32_10700</name>
</gene>
<dbReference type="SUPFAM" id="SSF55298">
    <property type="entry name" value="YjgF-like"/>
    <property type="match status" value="1"/>
</dbReference>
<dbReference type="PANTHER" id="PTHR11803">
    <property type="entry name" value="2-IMINOBUTANOATE/2-IMINOPROPANOATE DEAMINASE RIDA"/>
    <property type="match status" value="1"/>
</dbReference>
<evidence type="ECO:0000256" key="1">
    <source>
        <dbReference type="ARBA" id="ARBA00010552"/>
    </source>
</evidence>
<sequence>MPISPDAENAAFTLCNPQGLCNPRVNAYSHVASVNAGARMLFVAGQGGEDQQGRLSADFTEQAIQALANVETALQSQGASLAQVFKLTLLIVDHNEQRLHSWVEQANRVWGTGRHPACTLIPVPRLAMDNMLIEIEAIATA</sequence>
<dbReference type="InterPro" id="IPR035959">
    <property type="entry name" value="RutC-like_sf"/>
</dbReference>